<evidence type="ECO:0000313" key="2">
    <source>
        <dbReference type="Proteomes" id="UP000522262"/>
    </source>
</evidence>
<organism evidence="1 2">
    <name type="scientific">Fusarium mexicanum</name>
    <dbReference type="NCBI Taxonomy" id="751941"/>
    <lineage>
        <taxon>Eukaryota</taxon>
        <taxon>Fungi</taxon>
        <taxon>Dikarya</taxon>
        <taxon>Ascomycota</taxon>
        <taxon>Pezizomycotina</taxon>
        <taxon>Sordariomycetes</taxon>
        <taxon>Hypocreomycetidae</taxon>
        <taxon>Hypocreales</taxon>
        <taxon>Nectriaceae</taxon>
        <taxon>Fusarium</taxon>
        <taxon>Fusarium fujikuroi species complex</taxon>
    </lineage>
</organism>
<name>A0A8H5IP40_9HYPO</name>
<dbReference type="AlphaFoldDB" id="A0A8H5IP40"/>
<reference evidence="1 2" key="1">
    <citation type="submission" date="2020-05" db="EMBL/GenBank/DDBJ databases">
        <title>Identification and distribution of gene clusters putatively required for synthesis of sphingolipid metabolism inhibitors in phylogenetically diverse species of the filamentous fungus Fusarium.</title>
        <authorList>
            <person name="Kim H.-S."/>
            <person name="Busman M."/>
            <person name="Brown D.W."/>
            <person name="Divon H."/>
            <person name="Uhlig S."/>
            <person name="Proctor R.H."/>
        </authorList>
    </citation>
    <scope>NUCLEOTIDE SEQUENCE [LARGE SCALE GENOMIC DNA]</scope>
    <source>
        <strain evidence="1 2">NRRL 53147</strain>
    </source>
</reference>
<dbReference type="Proteomes" id="UP000522262">
    <property type="component" value="Unassembled WGS sequence"/>
</dbReference>
<protein>
    <submittedName>
        <fullName evidence="1">Uncharacterized protein</fullName>
    </submittedName>
</protein>
<comment type="caution">
    <text evidence="1">The sequence shown here is derived from an EMBL/GenBank/DDBJ whole genome shotgun (WGS) entry which is preliminary data.</text>
</comment>
<keyword evidence="2" id="KW-1185">Reference proteome</keyword>
<dbReference type="EMBL" id="JAAOAM010000203">
    <property type="protein sequence ID" value="KAF5539457.1"/>
    <property type="molecule type" value="Genomic_DNA"/>
</dbReference>
<sequence length="145" mass="16559">MWSTAEAISIWMELVAERKRELAEIEEIDPSYERAQFASRISIPREDPAYWQASARSWFQAEDRSMLKKQKQFMLIVDSTELPVSTKPQLFENVQSSWSILAIDSLDKALPQSVQNEAVLLGLSSCHLYPAMFELGKGPLPVRVE</sequence>
<gene>
    <name evidence="1" type="ORF">FMEXI_8946</name>
</gene>
<evidence type="ECO:0000313" key="1">
    <source>
        <dbReference type="EMBL" id="KAF5539457.1"/>
    </source>
</evidence>
<proteinExistence type="predicted"/>
<accession>A0A8H5IP40</accession>